<sequence length="82" mass="9337">MVKVKADGAVHEGAEKLFKFTLVIEIPHCHRLWSAVRNRYRKGSVKAANFLRAGGDVYIQYQVIAFNCFLLLICKRSLSNLL</sequence>
<proteinExistence type="predicted"/>
<gene>
    <name evidence="1" type="ORF">SDC9_208827</name>
</gene>
<dbReference type="EMBL" id="VSSQ01137214">
    <property type="protein sequence ID" value="MPN61093.1"/>
    <property type="molecule type" value="Genomic_DNA"/>
</dbReference>
<accession>A0A645JNB3</accession>
<dbReference type="AlphaFoldDB" id="A0A645JNB3"/>
<protein>
    <submittedName>
        <fullName evidence="1">Uncharacterized protein</fullName>
    </submittedName>
</protein>
<evidence type="ECO:0000313" key="1">
    <source>
        <dbReference type="EMBL" id="MPN61093.1"/>
    </source>
</evidence>
<name>A0A645JNB3_9ZZZZ</name>
<organism evidence="1">
    <name type="scientific">bioreactor metagenome</name>
    <dbReference type="NCBI Taxonomy" id="1076179"/>
    <lineage>
        <taxon>unclassified sequences</taxon>
        <taxon>metagenomes</taxon>
        <taxon>ecological metagenomes</taxon>
    </lineage>
</organism>
<reference evidence="1" key="1">
    <citation type="submission" date="2019-08" db="EMBL/GenBank/DDBJ databases">
        <authorList>
            <person name="Kucharzyk K."/>
            <person name="Murdoch R.W."/>
            <person name="Higgins S."/>
            <person name="Loffler F."/>
        </authorList>
    </citation>
    <scope>NUCLEOTIDE SEQUENCE</scope>
</reference>
<comment type="caution">
    <text evidence="1">The sequence shown here is derived from an EMBL/GenBank/DDBJ whole genome shotgun (WGS) entry which is preliminary data.</text>
</comment>